<evidence type="ECO:0000313" key="2">
    <source>
        <dbReference type="Proteomes" id="UP000002258"/>
    </source>
</evidence>
<dbReference type="eggNOG" id="KOG2497">
    <property type="taxonomic scope" value="Eukaryota"/>
</dbReference>
<accession>A3LMU9</accession>
<proteinExistence type="predicted"/>
<evidence type="ECO:0000313" key="1">
    <source>
        <dbReference type="EMBL" id="ABN64217.2"/>
    </source>
</evidence>
<dbReference type="InParanoid" id="A3LMU9"/>
<name>A3LMU9_PICST</name>
<sequence>VFESNAYYCKLFLKSYISCIEKEGYELSEALYEVYCDPKILNAKELAPTDTITIHYPIGGFDSVPTTVVSIKETPKIISGINTTGLRTWEAALFLSNYLNNFQNPPYDFGNKTILELGGGTGLVSLALLKYYSNHIREIRDLVLTDGAVSVFDNFIENTKLNGINVHDDIWCKQLLWGTTNPEDKENFTQDPIDDVDVIVAADVTYDSTILEPLCSTIHDFFRQSNTKVAIIAATVRNEETIANWEKELDKWFGKDSEHGSWTVKHHCKEPEKVHGHVWFRRNTPEIRIYEIQSKL</sequence>
<organism evidence="1 2">
    <name type="scientific">Scheffersomyces stipitis (strain ATCC 58785 / CBS 6054 / NBRC 10063 / NRRL Y-11545)</name>
    <name type="common">Yeast</name>
    <name type="synonym">Pichia stipitis</name>
    <dbReference type="NCBI Taxonomy" id="322104"/>
    <lineage>
        <taxon>Eukaryota</taxon>
        <taxon>Fungi</taxon>
        <taxon>Dikarya</taxon>
        <taxon>Ascomycota</taxon>
        <taxon>Saccharomycotina</taxon>
        <taxon>Pichiomycetes</taxon>
        <taxon>Debaryomycetaceae</taxon>
        <taxon>Scheffersomyces</taxon>
    </lineage>
</organism>
<dbReference type="Gene3D" id="3.40.50.150">
    <property type="entry name" value="Vaccinia Virus protein VP39"/>
    <property type="match status" value="1"/>
</dbReference>
<dbReference type="AlphaFoldDB" id="A3LMU9"/>
<dbReference type="GO" id="GO:0032259">
    <property type="term" value="P:methylation"/>
    <property type="evidence" value="ECO:0007669"/>
    <property type="project" value="UniProtKB-KW"/>
</dbReference>
<dbReference type="EMBL" id="CP000496">
    <property type="protein sequence ID" value="ABN64217.2"/>
    <property type="molecule type" value="Genomic_DNA"/>
</dbReference>
<dbReference type="GeneID" id="4837628"/>
<keyword evidence="1" id="KW-0808">Transferase</keyword>
<dbReference type="OrthoDB" id="194386at2759"/>
<dbReference type="FunCoup" id="A3LMU9">
    <property type="interactions" value="509"/>
</dbReference>
<dbReference type="SUPFAM" id="SSF53335">
    <property type="entry name" value="S-adenosyl-L-methionine-dependent methyltransferases"/>
    <property type="match status" value="1"/>
</dbReference>
<protein>
    <submittedName>
        <fullName evidence="1">Putative S-adenosylmethionine-dependent methyltransferase of the seven beta-strand family</fullName>
    </submittedName>
</protein>
<dbReference type="GO" id="GO:0008757">
    <property type="term" value="F:S-adenosylmethionine-dependent methyltransferase activity"/>
    <property type="evidence" value="ECO:0007669"/>
    <property type="project" value="UniProtKB-ARBA"/>
</dbReference>
<dbReference type="STRING" id="322104.A3LMU9"/>
<dbReference type="Pfam" id="PF10294">
    <property type="entry name" value="Methyltransf_16"/>
    <property type="match status" value="1"/>
</dbReference>
<dbReference type="Proteomes" id="UP000002258">
    <property type="component" value="Chromosome 2"/>
</dbReference>
<dbReference type="GO" id="GO:0005737">
    <property type="term" value="C:cytoplasm"/>
    <property type="evidence" value="ECO:0007669"/>
    <property type="project" value="TreeGrafter"/>
</dbReference>
<dbReference type="PANTHER" id="PTHR14614">
    <property type="entry name" value="HEPATOCELLULAR CARCINOMA-ASSOCIATED ANTIGEN"/>
    <property type="match status" value="1"/>
</dbReference>
<dbReference type="OMA" id="MYVTDGD"/>
<dbReference type="InterPro" id="IPR029063">
    <property type="entry name" value="SAM-dependent_MTases_sf"/>
</dbReference>
<dbReference type="PANTHER" id="PTHR14614:SF130">
    <property type="entry name" value="PROTEIN-LYSINE N-METHYLTRANSFERASE EEF2KMT"/>
    <property type="match status" value="1"/>
</dbReference>
<gene>
    <name evidence="1" type="ORF">PICST_54329</name>
</gene>
<keyword evidence="2" id="KW-1185">Reference proteome</keyword>
<keyword evidence="1" id="KW-0489">Methyltransferase</keyword>
<dbReference type="RefSeq" id="XP_001382246.2">
    <property type="nucleotide sequence ID" value="XM_001382209.1"/>
</dbReference>
<feature type="non-terminal residue" evidence="1">
    <location>
        <position position="1"/>
    </location>
</feature>
<reference evidence="1 2" key="1">
    <citation type="journal article" date="2007" name="Nat. Biotechnol.">
        <title>Genome sequence of the lignocellulose-bioconverting and xylose-fermenting yeast Pichia stipitis.</title>
        <authorList>
            <person name="Jeffries T.W."/>
            <person name="Grigoriev I.V."/>
            <person name="Grimwood J."/>
            <person name="Laplaza J.M."/>
            <person name="Aerts A."/>
            <person name="Salamov A."/>
            <person name="Schmutz J."/>
            <person name="Lindquist E."/>
            <person name="Dehal P."/>
            <person name="Shapiro H."/>
            <person name="Jin Y.S."/>
            <person name="Passoth V."/>
            <person name="Richardson P.M."/>
        </authorList>
    </citation>
    <scope>NUCLEOTIDE SEQUENCE [LARGE SCALE GENOMIC DNA]</scope>
    <source>
        <strain evidence="2">ATCC 58785 / CBS 6054 / NBRC 10063 / NRRL Y-11545</strain>
    </source>
</reference>
<dbReference type="InterPro" id="IPR019410">
    <property type="entry name" value="Methyltransf_16"/>
</dbReference>
<dbReference type="HOGENOM" id="CLU_038942_1_1_1"/>
<dbReference type="KEGG" id="pic:PICST_54329"/>